<evidence type="ECO:0000313" key="5">
    <source>
        <dbReference type="Proteomes" id="UP000280296"/>
    </source>
</evidence>
<dbReference type="GO" id="GO:0016020">
    <property type="term" value="C:membrane"/>
    <property type="evidence" value="ECO:0007669"/>
    <property type="project" value="TreeGrafter"/>
</dbReference>
<feature type="transmembrane region" description="Helical" evidence="2">
    <location>
        <begin position="373"/>
        <end position="394"/>
    </location>
</feature>
<evidence type="ECO:0000259" key="3">
    <source>
        <dbReference type="Pfam" id="PF01757"/>
    </source>
</evidence>
<keyword evidence="2" id="KW-0812">Transmembrane</keyword>
<protein>
    <submittedName>
        <fullName evidence="4">Acyltransferase</fullName>
    </submittedName>
</protein>
<keyword evidence="2" id="KW-0472">Membrane</keyword>
<dbReference type="Pfam" id="PF01757">
    <property type="entry name" value="Acyl_transf_3"/>
    <property type="match status" value="1"/>
</dbReference>
<feature type="transmembrane region" description="Helical" evidence="2">
    <location>
        <begin position="123"/>
        <end position="141"/>
    </location>
</feature>
<dbReference type="Proteomes" id="UP000280296">
    <property type="component" value="Unassembled WGS sequence"/>
</dbReference>
<reference evidence="4 5" key="2">
    <citation type="submission" date="2019-01" db="EMBL/GenBank/DDBJ databases">
        <title>Tautonia sociabilis, a novel thermotolerant planctomycete of Isosphaeraceae family, isolated from a 4000 m deep subterranean habitat.</title>
        <authorList>
            <person name="Kovaleva O.L."/>
            <person name="Elcheninov A.G."/>
            <person name="Van Heerden E."/>
            <person name="Toshchakov S.V."/>
            <person name="Novikov A."/>
            <person name="Bonch-Osmolovskaya E.A."/>
            <person name="Kublanov I.V."/>
        </authorList>
    </citation>
    <scope>NUCLEOTIDE SEQUENCE [LARGE SCALE GENOMIC DNA]</scope>
    <source>
        <strain evidence="4 5">GM2012</strain>
    </source>
</reference>
<feature type="transmembrane region" description="Helical" evidence="2">
    <location>
        <begin position="85"/>
        <end position="102"/>
    </location>
</feature>
<sequence length="428" mass="47304">MGGRSTDRRPASQRDRATDRLMDLPPLVRNPRYALLDVFRGVACLMVVVHHAGFALLAGESPKGGGGPLATAGWAYNAVLRRLDLGVPLFFVISGYCIAASVDATRRRGSSSARFVARRLWRIYPPYWAALGWFLLVTIGLQRLGLERLLCCHSPYGLELILPQKLNAWQWFGNVTLTESWRHLIGGGPREIFTRVAWSLCYEEQFYFLCFLMLVLCSRRLYEAMGGLTLAIVLVRVAAADVGMIHRLDGTFVDLWHQFAVGLAVYWRLNVPSGERARRAVELMLVGLAAVGFTARIPNQPVAHSTGVTALFGLALIVLRDRDDRIVGWRWIAPLKAIGRRSYSVYLYHLPVTTVGTFGLYELGITGFWPRALITVPVVSLAAVGISCGFFWMVERHFLNPPIVGPSTAEGERRPPLAGESAPSASGA</sequence>
<dbReference type="PANTHER" id="PTHR23028">
    <property type="entry name" value="ACETYLTRANSFERASE"/>
    <property type="match status" value="1"/>
</dbReference>
<name>A0A432MG82_9BACT</name>
<proteinExistence type="predicted"/>
<comment type="caution">
    <text evidence="4">The sequence shown here is derived from an EMBL/GenBank/DDBJ whole genome shotgun (WGS) entry which is preliminary data.</text>
</comment>
<dbReference type="GO" id="GO:0016747">
    <property type="term" value="F:acyltransferase activity, transferring groups other than amino-acyl groups"/>
    <property type="evidence" value="ECO:0007669"/>
    <property type="project" value="InterPro"/>
</dbReference>
<feature type="transmembrane region" description="Helical" evidence="2">
    <location>
        <begin position="38"/>
        <end position="59"/>
    </location>
</feature>
<gene>
    <name evidence="4" type="ORF">TsocGM_17995</name>
</gene>
<keyword evidence="5" id="KW-1185">Reference proteome</keyword>
<dbReference type="AlphaFoldDB" id="A0A432MG82"/>
<keyword evidence="4" id="KW-0808">Transferase</keyword>
<dbReference type="InterPro" id="IPR002656">
    <property type="entry name" value="Acyl_transf_3_dom"/>
</dbReference>
<feature type="transmembrane region" description="Helical" evidence="2">
    <location>
        <begin position="343"/>
        <end position="361"/>
    </location>
</feature>
<feature type="domain" description="Acyltransferase 3" evidence="3">
    <location>
        <begin position="36"/>
        <end position="383"/>
    </location>
</feature>
<evidence type="ECO:0000256" key="1">
    <source>
        <dbReference type="SAM" id="MobiDB-lite"/>
    </source>
</evidence>
<feature type="transmembrane region" description="Helical" evidence="2">
    <location>
        <begin position="303"/>
        <end position="322"/>
    </location>
</feature>
<evidence type="ECO:0000313" key="4">
    <source>
        <dbReference type="EMBL" id="RUL85604.1"/>
    </source>
</evidence>
<keyword evidence="2" id="KW-1133">Transmembrane helix</keyword>
<dbReference type="InterPro" id="IPR050879">
    <property type="entry name" value="Acyltransferase_3"/>
</dbReference>
<reference evidence="4 5" key="1">
    <citation type="submission" date="2018-12" db="EMBL/GenBank/DDBJ databases">
        <authorList>
            <person name="Toschakov S.V."/>
        </authorList>
    </citation>
    <scope>NUCLEOTIDE SEQUENCE [LARGE SCALE GENOMIC DNA]</scope>
    <source>
        <strain evidence="4 5">GM2012</strain>
    </source>
</reference>
<organism evidence="4 5">
    <name type="scientific">Tautonia sociabilis</name>
    <dbReference type="NCBI Taxonomy" id="2080755"/>
    <lineage>
        <taxon>Bacteria</taxon>
        <taxon>Pseudomonadati</taxon>
        <taxon>Planctomycetota</taxon>
        <taxon>Planctomycetia</taxon>
        <taxon>Isosphaerales</taxon>
        <taxon>Isosphaeraceae</taxon>
        <taxon>Tautonia</taxon>
    </lineage>
</organism>
<feature type="region of interest" description="Disordered" evidence="1">
    <location>
        <begin position="405"/>
        <end position="428"/>
    </location>
</feature>
<keyword evidence="4" id="KW-0012">Acyltransferase</keyword>
<accession>A0A432MG82</accession>
<evidence type="ECO:0000256" key="2">
    <source>
        <dbReference type="SAM" id="Phobius"/>
    </source>
</evidence>
<dbReference type="PANTHER" id="PTHR23028:SF131">
    <property type="entry name" value="BLR2367 PROTEIN"/>
    <property type="match status" value="1"/>
</dbReference>
<dbReference type="GO" id="GO:0000271">
    <property type="term" value="P:polysaccharide biosynthetic process"/>
    <property type="evidence" value="ECO:0007669"/>
    <property type="project" value="TreeGrafter"/>
</dbReference>
<dbReference type="EMBL" id="RYZH01000038">
    <property type="protein sequence ID" value="RUL85604.1"/>
    <property type="molecule type" value="Genomic_DNA"/>
</dbReference>